<protein>
    <recommendedName>
        <fullName evidence="1">DUF58 domain-containing protein</fullName>
    </recommendedName>
</protein>
<gene>
    <name evidence="2" type="ORF">METZ01_LOCUS331876</name>
</gene>
<accession>A0A382Q3J5</accession>
<organism evidence="2">
    <name type="scientific">marine metagenome</name>
    <dbReference type="NCBI Taxonomy" id="408172"/>
    <lineage>
        <taxon>unclassified sequences</taxon>
        <taxon>metagenomes</taxon>
        <taxon>ecological metagenomes</taxon>
    </lineage>
</organism>
<dbReference type="PANTHER" id="PTHR33608:SF7">
    <property type="entry name" value="DUF58 DOMAIN-CONTAINING PROTEIN"/>
    <property type="match status" value="1"/>
</dbReference>
<dbReference type="PANTHER" id="PTHR33608">
    <property type="entry name" value="BLL2464 PROTEIN"/>
    <property type="match status" value="1"/>
</dbReference>
<feature type="non-terminal residue" evidence="2">
    <location>
        <position position="169"/>
    </location>
</feature>
<sequence>MPGDALRDLDWKALARTDRLYVKRYEEETNLKAYLMVDVSGSMNFAGGDLMTKFRYASCIAAALAFLMLRQRDAVGLVLFRDGLVSFVPPRSVSSHLNVLLRELTAATPGAETSMAPAFHDLAERLSRRGLVIILSDFLDDADEVLTGLRHFRHRGHEVLALQILDPRE</sequence>
<name>A0A382Q3J5_9ZZZZ</name>
<proteinExistence type="predicted"/>
<dbReference type="SUPFAM" id="SSF53300">
    <property type="entry name" value="vWA-like"/>
    <property type="match status" value="1"/>
</dbReference>
<reference evidence="2" key="1">
    <citation type="submission" date="2018-05" db="EMBL/GenBank/DDBJ databases">
        <authorList>
            <person name="Lanie J.A."/>
            <person name="Ng W.-L."/>
            <person name="Kazmierczak K.M."/>
            <person name="Andrzejewski T.M."/>
            <person name="Davidsen T.M."/>
            <person name="Wayne K.J."/>
            <person name="Tettelin H."/>
            <person name="Glass J.I."/>
            <person name="Rusch D."/>
            <person name="Podicherti R."/>
            <person name="Tsui H.-C.T."/>
            <person name="Winkler M.E."/>
        </authorList>
    </citation>
    <scope>NUCLEOTIDE SEQUENCE</scope>
</reference>
<dbReference type="EMBL" id="UINC01111077">
    <property type="protein sequence ID" value="SVC79022.1"/>
    <property type="molecule type" value="Genomic_DNA"/>
</dbReference>
<dbReference type="InterPro" id="IPR036465">
    <property type="entry name" value="vWFA_dom_sf"/>
</dbReference>
<dbReference type="Gene3D" id="3.40.50.410">
    <property type="entry name" value="von Willebrand factor, type A domain"/>
    <property type="match status" value="1"/>
</dbReference>
<evidence type="ECO:0000313" key="2">
    <source>
        <dbReference type="EMBL" id="SVC79022.1"/>
    </source>
</evidence>
<evidence type="ECO:0000259" key="1">
    <source>
        <dbReference type="Pfam" id="PF01882"/>
    </source>
</evidence>
<dbReference type="InterPro" id="IPR002881">
    <property type="entry name" value="DUF58"/>
</dbReference>
<dbReference type="Pfam" id="PF01882">
    <property type="entry name" value="DUF58"/>
    <property type="match status" value="1"/>
</dbReference>
<feature type="domain" description="DUF58" evidence="1">
    <location>
        <begin position="1"/>
        <end position="169"/>
    </location>
</feature>
<dbReference type="AlphaFoldDB" id="A0A382Q3J5"/>